<dbReference type="PANTHER" id="PTHR46603:SF1">
    <property type="entry name" value="ABSCISSION_NOCUT CHECKPOINT REGULATOR"/>
    <property type="match status" value="1"/>
</dbReference>
<dbReference type="RefSeq" id="XP_018696815.1">
    <property type="nucleotide sequence ID" value="XM_018834191.1"/>
</dbReference>
<dbReference type="GeneID" id="30006845"/>
<feature type="compositionally biased region" description="Polar residues" evidence="1">
    <location>
        <begin position="67"/>
        <end position="79"/>
    </location>
</feature>
<dbReference type="STRING" id="1367422.A0A178ZUK5"/>
<dbReference type="EMBL" id="LVYI01000002">
    <property type="protein sequence ID" value="OAP63448.1"/>
    <property type="molecule type" value="Genomic_DNA"/>
</dbReference>
<feature type="compositionally biased region" description="Basic and acidic residues" evidence="1">
    <location>
        <begin position="187"/>
        <end position="199"/>
    </location>
</feature>
<protein>
    <recommendedName>
        <fullName evidence="4">Abscission/NoCut checkpoint regulator</fullName>
    </recommendedName>
</protein>
<keyword evidence="3" id="KW-1185">Reference proteome</keyword>
<feature type="region of interest" description="Disordered" evidence="1">
    <location>
        <begin position="60"/>
        <end position="252"/>
    </location>
</feature>
<evidence type="ECO:0000313" key="2">
    <source>
        <dbReference type="EMBL" id="OAP63448.1"/>
    </source>
</evidence>
<reference evidence="2 3" key="1">
    <citation type="submission" date="2016-04" db="EMBL/GenBank/DDBJ databases">
        <title>Draft genome of Fonsecaea erecta CBS 125763.</title>
        <authorList>
            <person name="Weiss V.A."/>
            <person name="Vicente V.A."/>
            <person name="Raittz R.T."/>
            <person name="Moreno L.F."/>
            <person name="De Souza E.M."/>
            <person name="Pedrosa F.O."/>
            <person name="Steffens M.B."/>
            <person name="Faoro H."/>
            <person name="Tadra-Sfeir M.Z."/>
            <person name="Najafzadeh M.J."/>
            <person name="Felipe M.S."/>
            <person name="Teixeira M."/>
            <person name="Sun J."/>
            <person name="Xi L."/>
            <person name="Gomes R."/>
            <person name="De Azevedo C.M."/>
            <person name="Salgado C.G."/>
            <person name="Da Silva M.B."/>
            <person name="Nascimento M.F."/>
            <person name="Queiroz-Telles F."/>
            <person name="Attili D.S."/>
            <person name="Gorbushina A."/>
        </authorList>
    </citation>
    <scope>NUCLEOTIDE SEQUENCE [LARGE SCALE GENOMIC DNA]</scope>
    <source>
        <strain evidence="2 3">CBS 125763</strain>
    </source>
</reference>
<dbReference type="CDD" id="cd19817">
    <property type="entry name" value="Bbox1_ANCHR-like"/>
    <property type="match status" value="1"/>
</dbReference>
<evidence type="ECO:0000313" key="3">
    <source>
        <dbReference type="Proteomes" id="UP000078343"/>
    </source>
</evidence>
<gene>
    <name evidence="2" type="ORF">AYL99_02675</name>
</gene>
<dbReference type="OrthoDB" id="5407799at2759"/>
<sequence>MSDEARSNADRDLLARLNALKTSAVSFEETNFQTPLGKGPNILLDPSPARALHSDLLTRWKSLGGSPASSQPKDPTTSAEKSEDEKTVEELLADLGPSDAWEVPQSEEEQVADLLRTAKSALADASHTQGERSQEDQAEGTGEDHIPTKLPAIDVSVFQPGPETDESPVTAVGTKSKDTLDQEADELLARILDEAKLEAAETQEENASRAEDDDDVSPSPESRRDASPFDLPSTPSKLPDSVVSTEQSNEDDDLASRFAGLSLPSVPLGMKSNKTTSSASKPKIGFTDEEIDTWCIICNDDATLQCIGCDGDLYCTNCWIEGHRGEEAGLEERSHKAVQYVKGGGKKKAPKRKVMMGA</sequence>
<dbReference type="Proteomes" id="UP000078343">
    <property type="component" value="Unassembled WGS sequence"/>
</dbReference>
<comment type="caution">
    <text evidence="2">The sequence shown here is derived from an EMBL/GenBank/DDBJ whole genome shotgun (WGS) entry which is preliminary data.</text>
</comment>
<dbReference type="SUPFAM" id="SSF57845">
    <property type="entry name" value="B-box zinc-binding domain"/>
    <property type="match status" value="1"/>
</dbReference>
<organism evidence="2 3">
    <name type="scientific">Fonsecaea erecta</name>
    <dbReference type="NCBI Taxonomy" id="1367422"/>
    <lineage>
        <taxon>Eukaryota</taxon>
        <taxon>Fungi</taxon>
        <taxon>Dikarya</taxon>
        <taxon>Ascomycota</taxon>
        <taxon>Pezizomycotina</taxon>
        <taxon>Eurotiomycetes</taxon>
        <taxon>Chaetothyriomycetidae</taxon>
        <taxon>Chaetothyriales</taxon>
        <taxon>Herpotrichiellaceae</taxon>
        <taxon>Fonsecaea</taxon>
    </lineage>
</organism>
<dbReference type="PANTHER" id="PTHR46603">
    <property type="entry name" value="ABSCISSION/NOCUT CHECKPOINT REGULATOR"/>
    <property type="match status" value="1"/>
</dbReference>
<name>A0A178ZUK5_9EURO</name>
<dbReference type="InterPro" id="IPR044553">
    <property type="entry name" value="Bbox1_ANCHR"/>
</dbReference>
<evidence type="ECO:0008006" key="4">
    <source>
        <dbReference type="Google" id="ProtNLM"/>
    </source>
</evidence>
<dbReference type="AlphaFoldDB" id="A0A178ZUK5"/>
<accession>A0A178ZUK5</accession>
<dbReference type="Pfam" id="PF22586">
    <property type="entry name" value="ANCHR-like_BBOX"/>
    <property type="match status" value="1"/>
</dbReference>
<proteinExistence type="predicted"/>
<feature type="compositionally biased region" description="Basic and acidic residues" evidence="1">
    <location>
        <begin position="80"/>
        <end position="89"/>
    </location>
</feature>
<evidence type="ECO:0000256" key="1">
    <source>
        <dbReference type="SAM" id="MobiDB-lite"/>
    </source>
</evidence>